<dbReference type="PROSITE" id="PS51658">
    <property type="entry name" value="BFN"/>
    <property type="match status" value="1"/>
</dbReference>
<keyword evidence="3" id="KW-1185">Reference proteome</keyword>
<dbReference type="PANTHER" id="PTHR15160:SF1">
    <property type="entry name" value="VON HIPPEL-LINDAU DISEASE TUMOR SUPPRESSOR"/>
    <property type="match status" value="1"/>
</dbReference>
<dbReference type="InterPro" id="IPR003729">
    <property type="entry name" value="Bi_nuclease_dom"/>
</dbReference>
<gene>
    <name evidence="2" type="ORF">AKJ50_02125</name>
</gene>
<accession>A0A133VDZ6</accession>
<dbReference type="SUPFAM" id="SSF103256">
    <property type="entry name" value="Hypothetical protein TM0160"/>
    <property type="match status" value="1"/>
</dbReference>
<protein>
    <recommendedName>
        <fullName evidence="1">BFN domain-containing protein</fullName>
    </recommendedName>
</protein>
<dbReference type="Proteomes" id="UP000070311">
    <property type="component" value="Unassembled WGS sequence"/>
</dbReference>
<dbReference type="AlphaFoldDB" id="A0A133VDZ6"/>
<proteinExistence type="predicted"/>
<dbReference type="PANTHER" id="PTHR15160">
    <property type="entry name" value="VON HIPPEL-LINDAU PROTEIN"/>
    <property type="match status" value="1"/>
</dbReference>
<evidence type="ECO:0000313" key="2">
    <source>
        <dbReference type="EMBL" id="KXB04678.1"/>
    </source>
</evidence>
<name>A0A133VDZ6_9EURY</name>
<evidence type="ECO:0000259" key="1">
    <source>
        <dbReference type="PROSITE" id="PS51658"/>
    </source>
</evidence>
<dbReference type="EMBL" id="LHYD01000048">
    <property type="protein sequence ID" value="KXB04678.1"/>
    <property type="molecule type" value="Genomic_DNA"/>
</dbReference>
<comment type="caution">
    <text evidence="2">The sequence shown here is derived from an EMBL/GenBank/DDBJ whole genome shotgun (WGS) entry which is preliminary data.</text>
</comment>
<reference evidence="2 3" key="1">
    <citation type="journal article" date="2016" name="Sci. Rep.">
        <title>Metabolic traits of an uncultured archaeal lineage -MSBL1- from brine pools of the Red Sea.</title>
        <authorList>
            <person name="Mwirichia R."/>
            <person name="Alam I."/>
            <person name="Rashid M."/>
            <person name="Vinu M."/>
            <person name="Ba-Alawi W."/>
            <person name="Anthony Kamau A."/>
            <person name="Kamanda Ngugi D."/>
            <person name="Goker M."/>
            <person name="Klenk H.P."/>
            <person name="Bajic V."/>
            <person name="Stingl U."/>
        </authorList>
    </citation>
    <scope>NUCLEOTIDE SEQUENCE [LARGE SCALE GENOMIC DNA]</scope>
    <source>
        <strain evidence="2">SCGC-AAA382A13</strain>
    </source>
</reference>
<feature type="domain" description="BFN" evidence="1">
    <location>
        <begin position="3"/>
        <end position="132"/>
    </location>
</feature>
<sequence>MESVKVQVKGVYGTNQGFAIILEEMEGEEFLPVFISKGQAFSIEAGVSGKQAPRPLTHDLILKIISDMDLEIESVTIDDLMDGTFMAELRLVRGERIFPYDVRPSDGIALAVRNNSDIFISKDVMDRAGRKKEELSDSGFEK</sequence>
<dbReference type="Pfam" id="PF02577">
    <property type="entry name" value="BFN_dom"/>
    <property type="match status" value="1"/>
</dbReference>
<dbReference type="InterPro" id="IPR036104">
    <property type="entry name" value="BFN_sf"/>
</dbReference>
<dbReference type="GO" id="GO:0004518">
    <property type="term" value="F:nuclease activity"/>
    <property type="evidence" value="ECO:0007669"/>
    <property type="project" value="InterPro"/>
</dbReference>
<organism evidence="2 3">
    <name type="scientific">candidate division MSBL1 archaeon SCGC-AAA382A13</name>
    <dbReference type="NCBI Taxonomy" id="1698279"/>
    <lineage>
        <taxon>Archaea</taxon>
        <taxon>Methanobacteriati</taxon>
        <taxon>Methanobacteriota</taxon>
        <taxon>candidate division MSBL1</taxon>
    </lineage>
</organism>
<evidence type="ECO:0000313" key="3">
    <source>
        <dbReference type="Proteomes" id="UP000070311"/>
    </source>
</evidence>
<dbReference type="Gene3D" id="3.10.690.10">
    <property type="entry name" value="Bifunctional nuclease domain"/>
    <property type="match status" value="1"/>
</dbReference>